<dbReference type="Gene3D" id="3.90.550.10">
    <property type="entry name" value="Spore Coat Polysaccharide Biosynthesis Protein SpsA, Chain A"/>
    <property type="match status" value="1"/>
</dbReference>
<evidence type="ECO:0000259" key="1">
    <source>
        <dbReference type="Pfam" id="PF00535"/>
    </source>
</evidence>
<dbReference type="PANTHER" id="PTHR43685">
    <property type="entry name" value="GLYCOSYLTRANSFERASE"/>
    <property type="match status" value="1"/>
</dbReference>
<dbReference type="EMBL" id="FUYS01000006">
    <property type="protein sequence ID" value="SKB70578.1"/>
    <property type="molecule type" value="Genomic_DNA"/>
</dbReference>
<organism evidence="2 3">
    <name type="scientific">Parapedobacter luteus</name>
    <dbReference type="NCBI Taxonomy" id="623280"/>
    <lineage>
        <taxon>Bacteria</taxon>
        <taxon>Pseudomonadati</taxon>
        <taxon>Bacteroidota</taxon>
        <taxon>Sphingobacteriia</taxon>
        <taxon>Sphingobacteriales</taxon>
        <taxon>Sphingobacteriaceae</taxon>
        <taxon>Parapedobacter</taxon>
    </lineage>
</organism>
<dbReference type="Proteomes" id="UP000190541">
    <property type="component" value="Unassembled WGS sequence"/>
</dbReference>
<gene>
    <name evidence="2" type="ORF">SAMN05660226_02788</name>
</gene>
<dbReference type="InterPro" id="IPR001173">
    <property type="entry name" value="Glyco_trans_2-like"/>
</dbReference>
<proteinExistence type="predicted"/>
<dbReference type="STRING" id="623280.SAMN05660226_02788"/>
<accession>A0A1T5DFQ2</accession>
<protein>
    <submittedName>
        <fullName evidence="2">Glycosyltransferase involved in cell wall bisynthesis</fullName>
    </submittedName>
</protein>
<dbReference type="Pfam" id="PF00535">
    <property type="entry name" value="Glycos_transf_2"/>
    <property type="match status" value="1"/>
</dbReference>
<name>A0A1T5DFQ2_9SPHI</name>
<dbReference type="SUPFAM" id="SSF53448">
    <property type="entry name" value="Nucleotide-diphospho-sugar transferases"/>
    <property type="match status" value="1"/>
</dbReference>
<keyword evidence="3" id="KW-1185">Reference proteome</keyword>
<dbReference type="AlphaFoldDB" id="A0A1T5DFQ2"/>
<keyword evidence="2" id="KW-0808">Transferase</keyword>
<dbReference type="InterPro" id="IPR050834">
    <property type="entry name" value="Glycosyltransf_2"/>
</dbReference>
<dbReference type="GO" id="GO:0016740">
    <property type="term" value="F:transferase activity"/>
    <property type="evidence" value="ECO:0007669"/>
    <property type="project" value="UniProtKB-KW"/>
</dbReference>
<dbReference type="PANTHER" id="PTHR43685:SF2">
    <property type="entry name" value="GLYCOSYLTRANSFERASE 2-LIKE DOMAIN-CONTAINING PROTEIN"/>
    <property type="match status" value="1"/>
</dbReference>
<feature type="domain" description="Glycosyltransferase 2-like" evidence="1">
    <location>
        <begin position="5"/>
        <end position="146"/>
    </location>
</feature>
<dbReference type="RefSeq" id="WP_079717458.1">
    <property type="nucleotide sequence ID" value="NZ_FUYS01000006.1"/>
</dbReference>
<reference evidence="2 3" key="1">
    <citation type="submission" date="2017-02" db="EMBL/GenBank/DDBJ databases">
        <authorList>
            <person name="Peterson S.W."/>
        </authorList>
    </citation>
    <scope>NUCLEOTIDE SEQUENCE [LARGE SCALE GENOMIC DNA]</scope>
    <source>
        <strain evidence="2 3">DSM 22899</strain>
    </source>
</reference>
<evidence type="ECO:0000313" key="2">
    <source>
        <dbReference type="EMBL" id="SKB70578.1"/>
    </source>
</evidence>
<dbReference type="InterPro" id="IPR029044">
    <property type="entry name" value="Nucleotide-diphossugar_trans"/>
</dbReference>
<evidence type="ECO:0000313" key="3">
    <source>
        <dbReference type="Proteomes" id="UP000190541"/>
    </source>
</evidence>
<dbReference type="OrthoDB" id="6638511at2"/>
<sequence length="268" mass="31363">MTDISIITPCYNSGDFLQDAVDSVMQYQGIHRYELIIVDDGSTDESTLQILRHLATQQSITVIHQDNKGPAGARNTGCRAAKGEYLLFLDSDNKIEPRYIDAGIDILRNKAEIGVVYSDAHFFGDGSRKSFKTRPFDIDRLLLGNYIDMCAVVRKAAWESVNGFDESRNIVAHEDWDFWLNLYEKDWGFQYIDRRLFYYRIREASLISSVRNSDTIVDKLNHIRHKHSALFVQRHKTLYEKMRKEQQEYRIGRLILKPYRALRKWTKK</sequence>